<dbReference type="Proteomes" id="UP000243887">
    <property type="component" value="Unassembled WGS sequence"/>
</dbReference>
<gene>
    <name evidence="1" type="ORF">SAMN04487893_10566</name>
</gene>
<dbReference type="AlphaFoldDB" id="A0A1I3Q5H5"/>
<protein>
    <submittedName>
        <fullName evidence="1">Uncharacterized protein</fullName>
    </submittedName>
</protein>
<dbReference type="EMBL" id="FORU01000005">
    <property type="protein sequence ID" value="SFJ29108.1"/>
    <property type="molecule type" value="Genomic_DNA"/>
</dbReference>
<reference evidence="2" key="1">
    <citation type="submission" date="2016-10" db="EMBL/GenBank/DDBJ databases">
        <authorList>
            <person name="Varghese N."/>
            <person name="Submissions S."/>
        </authorList>
    </citation>
    <scope>NUCLEOTIDE SEQUENCE [LARGE SCALE GENOMIC DNA]</scope>
    <source>
        <strain evidence="2">DSM 26542</strain>
    </source>
</reference>
<name>A0A1I3Q5H5_9FLAO</name>
<keyword evidence="2" id="KW-1185">Reference proteome</keyword>
<evidence type="ECO:0000313" key="2">
    <source>
        <dbReference type="Proteomes" id="UP000243887"/>
    </source>
</evidence>
<proteinExistence type="predicted"/>
<dbReference type="OrthoDB" id="9759819at2"/>
<dbReference type="RefSeq" id="WP_090678552.1">
    <property type="nucleotide sequence ID" value="NZ_FORU01000005.1"/>
</dbReference>
<sequence>MILNELFLEFNKSKGIVAVDGIAFGISLHAQAVAIRNLIGVKDEADRALMFLVVTPLDFSSFLKMVIQDFKLQLVLQKSNGNVCFMEQNEELRDDFKVVFCILDVVDYVYALLYSSRCSSLNIIKLSCVDAPKTVTQFWKLVRLGKLIRETLYGTFYTNDVEQKEVLESLIRKIDIELA</sequence>
<organism evidence="1 2">
    <name type="scientific">Myroides guanonis</name>
    <dbReference type="NCBI Taxonomy" id="1150112"/>
    <lineage>
        <taxon>Bacteria</taxon>
        <taxon>Pseudomonadati</taxon>
        <taxon>Bacteroidota</taxon>
        <taxon>Flavobacteriia</taxon>
        <taxon>Flavobacteriales</taxon>
        <taxon>Flavobacteriaceae</taxon>
        <taxon>Myroides</taxon>
    </lineage>
</organism>
<evidence type="ECO:0000313" key="1">
    <source>
        <dbReference type="EMBL" id="SFJ29108.1"/>
    </source>
</evidence>
<accession>A0A1I3Q5H5</accession>